<reference evidence="8 9" key="1">
    <citation type="journal article" date="2017" name="Int. J. Syst. Evol. Microbiol.">
        <title>Maripseudobacter aurantiacus gen. nov., sp. nov., a novel member of the family Flavobacteriaceae isolated from a sedimentation basin.</title>
        <authorList>
            <person name="Chen C."/>
            <person name="Su Y."/>
            <person name="Tao T."/>
            <person name="Fu G."/>
            <person name="Zhang C."/>
            <person name="Sun C."/>
            <person name="Zhang X."/>
            <person name="Wu M."/>
        </authorList>
    </citation>
    <scope>NUCLEOTIDE SEQUENCE [LARGE SCALE GENOMIC DNA]</scope>
    <source>
        <strain evidence="9">CDA4</strain>
    </source>
</reference>
<dbReference type="InterPro" id="IPR029052">
    <property type="entry name" value="Metallo-depent_PP-like"/>
</dbReference>
<comment type="caution">
    <text evidence="8">The sequence shown here is derived from an EMBL/GenBank/DDBJ whole genome shotgun (WGS) entry which is preliminary data.</text>
</comment>
<dbReference type="InterPro" id="IPR004843">
    <property type="entry name" value="Calcineurin-like_PHP"/>
</dbReference>
<dbReference type="EMBL" id="VBUK01000001">
    <property type="protein sequence ID" value="TLF46617.1"/>
    <property type="molecule type" value="Genomic_DNA"/>
</dbReference>
<keyword evidence="1" id="KW-1003">Cell membrane</keyword>
<evidence type="ECO:0000259" key="7">
    <source>
        <dbReference type="Pfam" id="PF00149"/>
    </source>
</evidence>
<evidence type="ECO:0000256" key="6">
    <source>
        <dbReference type="ARBA" id="ARBA00023211"/>
    </source>
</evidence>
<evidence type="ECO:0000256" key="4">
    <source>
        <dbReference type="ARBA" id="ARBA00022801"/>
    </source>
</evidence>
<keyword evidence="9" id="KW-1185">Reference proteome</keyword>
<dbReference type="GO" id="GO:0009245">
    <property type="term" value="P:lipid A biosynthetic process"/>
    <property type="evidence" value="ECO:0007669"/>
    <property type="project" value="TreeGrafter"/>
</dbReference>
<keyword evidence="3" id="KW-0479">Metal-binding</keyword>
<dbReference type="SUPFAM" id="SSF56300">
    <property type="entry name" value="Metallo-dependent phosphatases"/>
    <property type="match status" value="1"/>
</dbReference>
<dbReference type="CDD" id="cd07398">
    <property type="entry name" value="MPP_YbbF-LpxH"/>
    <property type="match status" value="1"/>
</dbReference>
<evidence type="ECO:0000313" key="8">
    <source>
        <dbReference type="EMBL" id="TLF46617.1"/>
    </source>
</evidence>
<keyword evidence="2" id="KW-0997">Cell inner membrane</keyword>
<dbReference type="PANTHER" id="PTHR34990:SF1">
    <property type="entry name" value="UDP-2,3-DIACYLGLUCOSAMINE HYDROLASE"/>
    <property type="match status" value="1"/>
</dbReference>
<keyword evidence="6" id="KW-0464">Manganese</keyword>
<gene>
    <name evidence="8" type="ORF">FEK29_02240</name>
</gene>
<dbReference type="GO" id="GO:0016020">
    <property type="term" value="C:membrane"/>
    <property type="evidence" value="ECO:0007669"/>
    <property type="project" value="GOC"/>
</dbReference>
<dbReference type="Pfam" id="PF00149">
    <property type="entry name" value="Metallophos"/>
    <property type="match status" value="1"/>
</dbReference>
<evidence type="ECO:0000256" key="1">
    <source>
        <dbReference type="ARBA" id="ARBA00022475"/>
    </source>
</evidence>
<proteinExistence type="predicted"/>
<dbReference type="Proteomes" id="UP000308382">
    <property type="component" value="Unassembled WGS sequence"/>
</dbReference>
<accession>A0A5R8MAS5</accession>
<dbReference type="AlphaFoldDB" id="A0A5R8MAS5"/>
<dbReference type="Gene3D" id="3.60.21.10">
    <property type="match status" value="1"/>
</dbReference>
<protein>
    <submittedName>
        <fullName evidence="8">UDP-2,3-diacylglucosamine diphosphatase</fullName>
    </submittedName>
</protein>
<evidence type="ECO:0000256" key="5">
    <source>
        <dbReference type="ARBA" id="ARBA00023136"/>
    </source>
</evidence>
<dbReference type="GO" id="GO:0046872">
    <property type="term" value="F:metal ion binding"/>
    <property type="evidence" value="ECO:0007669"/>
    <property type="project" value="UniProtKB-KW"/>
</dbReference>
<evidence type="ECO:0000313" key="9">
    <source>
        <dbReference type="Proteomes" id="UP000308382"/>
    </source>
</evidence>
<keyword evidence="5" id="KW-0472">Membrane</keyword>
<dbReference type="PANTHER" id="PTHR34990">
    <property type="entry name" value="UDP-2,3-DIACYLGLUCOSAMINE HYDROLASE-RELATED"/>
    <property type="match status" value="1"/>
</dbReference>
<feature type="domain" description="Calcineurin-like phosphoesterase" evidence="7">
    <location>
        <begin position="11"/>
        <end position="216"/>
    </location>
</feature>
<name>A0A5R8MAS5_9FLAO</name>
<dbReference type="OrthoDB" id="9802481at2"/>
<dbReference type="InterPro" id="IPR043461">
    <property type="entry name" value="LpxH-like"/>
</dbReference>
<evidence type="ECO:0000256" key="3">
    <source>
        <dbReference type="ARBA" id="ARBA00022723"/>
    </source>
</evidence>
<keyword evidence="4" id="KW-0378">Hydrolase</keyword>
<organism evidence="8 9">
    <name type="scientific">Maribacter aurantiacus</name>
    <dbReference type="NCBI Taxonomy" id="1882343"/>
    <lineage>
        <taxon>Bacteria</taxon>
        <taxon>Pseudomonadati</taxon>
        <taxon>Bacteroidota</taxon>
        <taxon>Flavobacteriia</taxon>
        <taxon>Flavobacteriales</taxon>
        <taxon>Flavobacteriaceae</taxon>
        <taxon>Maribacter</taxon>
    </lineage>
</organism>
<evidence type="ECO:0000256" key="2">
    <source>
        <dbReference type="ARBA" id="ARBA00022519"/>
    </source>
</evidence>
<dbReference type="RefSeq" id="WP_138256766.1">
    <property type="nucleotide sequence ID" value="NZ_VBUK01000001.1"/>
</dbReference>
<sequence length="254" mass="29680">MTTIHLPEGKKVYFASDNHLGAPNAASSFPRELKFVRWLDEIKADAGSIFLLGDLFDFWFEYKTVVPRGFTRTLGKLAELSDAGIPIYYFVGNHDLWMNGYFEEELNIPVFHKPQQYLINDSSFFIGHGDGLGPHDKGYKRMKKVFTNPVAKWFFRWLHPDLGVKVAQYFSVKNKLISGDDDAKFLGEDKEWLVQYAKRKLENQHYDHFIFGHRHLPLEIDLNENSRYTNIGDWVTYFTYAVFDGKKLELKKYS</sequence>
<dbReference type="GO" id="GO:0008758">
    <property type="term" value="F:UDP-2,3-diacylglucosamine hydrolase activity"/>
    <property type="evidence" value="ECO:0007669"/>
    <property type="project" value="TreeGrafter"/>
</dbReference>